<keyword evidence="1" id="KW-0479">Metal-binding</keyword>
<dbReference type="PROSITE" id="PS00031">
    <property type="entry name" value="NUCLEAR_REC_DBD_1"/>
    <property type="match status" value="1"/>
</dbReference>
<feature type="region of interest" description="Disordered" evidence="9">
    <location>
        <begin position="106"/>
        <end position="130"/>
    </location>
</feature>
<feature type="domain" description="Nuclear receptor" evidence="10">
    <location>
        <begin position="25"/>
        <end position="100"/>
    </location>
</feature>
<dbReference type="InterPro" id="IPR050274">
    <property type="entry name" value="Nuclear_hormone_rcpt_NR2"/>
</dbReference>
<reference evidence="12" key="1">
    <citation type="submission" date="2016-11" db="UniProtKB">
        <authorList>
            <consortium name="WormBaseParasite"/>
        </authorList>
    </citation>
    <scope>IDENTIFICATION</scope>
</reference>
<keyword evidence="11" id="KW-1185">Reference proteome</keyword>
<dbReference type="WBParaSite" id="maker-uti_cns_0047566-snap-gene-0.5-mRNA-1">
    <property type="protein sequence ID" value="maker-uti_cns_0047566-snap-gene-0.5-mRNA-1"/>
    <property type="gene ID" value="maker-uti_cns_0047566-snap-gene-0.5"/>
</dbReference>
<dbReference type="CDD" id="cd07164">
    <property type="entry name" value="NR_DBD_PNR_like_1"/>
    <property type="match status" value="1"/>
</dbReference>
<keyword evidence="2" id="KW-0863">Zinc-finger</keyword>
<evidence type="ECO:0000256" key="9">
    <source>
        <dbReference type="SAM" id="MobiDB-lite"/>
    </source>
</evidence>
<feature type="region of interest" description="Disordered" evidence="9">
    <location>
        <begin position="1"/>
        <end position="22"/>
    </location>
</feature>
<evidence type="ECO:0000313" key="12">
    <source>
        <dbReference type="WBParaSite" id="maker-uti_cns_0047566-snap-gene-0.5-mRNA-1"/>
    </source>
</evidence>
<protein>
    <submittedName>
        <fullName evidence="12">Nuclear receptor domain-containing protein</fullName>
    </submittedName>
</protein>
<dbReference type="SUPFAM" id="SSF57716">
    <property type="entry name" value="Glucocorticoid receptor-like (DNA-binding domain)"/>
    <property type="match status" value="1"/>
</dbReference>
<dbReference type="GO" id="GO:0003700">
    <property type="term" value="F:DNA-binding transcription factor activity"/>
    <property type="evidence" value="ECO:0007669"/>
    <property type="project" value="InterPro"/>
</dbReference>
<dbReference type="Pfam" id="PF00105">
    <property type="entry name" value="zf-C4"/>
    <property type="match status" value="1"/>
</dbReference>
<feature type="compositionally biased region" description="Polar residues" evidence="9">
    <location>
        <begin position="109"/>
        <end position="121"/>
    </location>
</feature>
<evidence type="ECO:0000256" key="5">
    <source>
        <dbReference type="ARBA" id="ARBA00023125"/>
    </source>
</evidence>
<dbReference type="InterPro" id="IPR013088">
    <property type="entry name" value="Znf_NHR/GATA"/>
</dbReference>
<evidence type="ECO:0000256" key="8">
    <source>
        <dbReference type="ARBA" id="ARBA00023242"/>
    </source>
</evidence>
<dbReference type="PROSITE" id="PS51030">
    <property type="entry name" value="NUCLEAR_REC_DBD_2"/>
    <property type="match status" value="1"/>
</dbReference>
<evidence type="ECO:0000256" key="7">
    <source>
        <dbReference type="ARBA" id="ARBA00023170"/>
    </source>
</evidence>
<keyword evidence="8" id="KW-0539">Nucleus</keyword>
<keyword evidence="4" id="KW-0805">Transcription regulation</keyword>
<keyword evidence="6" id="KW-0804">Transcription</keyword>
<dbReference type="PRINTS" id="PR00047">
    <property type="entry name" value="STROIDFINGER"/>
</dbReference>
<evidence type="ECO:0000256" key="6">
    <source>
        <dbReference type="ARBA" id="ARBA00023163"/>
    </source>
</evidence>
<keyword evidence="7" id="KW-0675">Receptor</keyword>
<sequence length="130" mass="14677">ETTGPPVKRQQQSSLQPQEQGQHQEAQCLVCGDRASGKHYGVLSCDGCRGFFKRSVRRSLEYVCKESGDCPVDVARRNQCQACRYRKCLMVSMNRDAVQHERAPRCLQYSKQDSPDSSLQIPGQVGRRSK</sequence>
<dbReference type="SMART" id="SM00399">
    <property type="entry name" value="ZnF_C4"/>
    <property type="match status" value="1"/>
</dbReference>
<dbReference type="Proteomes" id="UP000095280">
    <property type="component" value="Unplaced"/>
</dbReference>
<evidence type="ECO:0000259" key="10">
    <source>
        <dbReference type="PROSITE" id="PS51030"/>
    </source>
</evidence>
<dbReference type="AlphaFoldDB" id="A0A1I8JGR6"/>
<dbReference type="PANTHER" id="PTHR24083">
    <property type="entry name" value="NUCLEAR HORMONE RECEPTOR"/>
    <property type="match status" value="1"/>
</dbReference>
<dbReference type="GO" id="GO:0008270">
    <property type="term" value="F:zinc ion binding"/>
    <property type="evidence" value="ECO:0007669"/>
    <property type="project" value="UniProtKB-KW"/>
</dbReference>
<evidence type="ECO:0000256" key="2">
    <source>
        <dbReference type="ARBA" id="ARBA00022771"/>
    </source>
</evidence>
<name>A0A1I8JGR6_9PLAT</name>
<proteinExistence type="predicted"/>
<evidence type="ECO:0000313" key="11">
    <source>
        <dbReference type="Proteomes" id="UP000095280"/>
    </source>
</evidence>
<evidence type="ECO:0000256" key="3">
    <source>
        <dbReference type="ARBA" id="ARBA00022833"/>
    </source>
</evidence>
<dbReference type="InterPro" id="IPR001628">
    <property type="entry name" value="Znf_hrmn_rcpt"/>
</dbReference>
<dbReference type="Gene3D" id="3.30.50.10">
    <property type="entry name" value="Erythroid Transcription Factor GATA-1, subunit A"/>
    <property type="match status" value="1"/>
</dbReference>
<organism evidence="11 12">
    <name type="scientific">Macrostomum lignano</name>
    <dbReference type="NCBI Taxonomy" id="282301"/>
    <lineage>
        <taxon>Eukaryota</taxon>
        <taxon>Metazoa</taxon>
        <taxon>Spiralia</taxon>
        <taxon>Lophotrochozoa</taxon>
        <taxon>Platyhelminthes</taxon>
        <taxon>Rhabditophora</taxon>
        <taxon>Macrostomorpha</taxon>
        <taxon>Macrostomida</taxon>
        <taxon>Macrostomidae</taxon>
        <taxon>Macrostomum</taxon>
    </lineage>
</organism>
<dbReference type="GO" id="GO:0043565">
    <property type="term" value="F:sequence-specific DNA binding"/>
    <property type="evidence" value="ECO:0007669"/>
    <property type="project" value="InterPro"/>
</dbReference>
<keyword evidence="3" id="KW-0862">Zinc</keyword>
<keyword evidence="5" id="KW-0238">DNA-binding</keyword>
<accession>A0A1I8JGR6</accession>
<dbReference type="FunFam" id="3.30.50.10:FF:000058">
    <property type="entry name" value="Nuclear Hormone Receptor family"/>
    <property type="match status" value="1"/>
</dbReference>
<evidence type="ECO:0000256" key="1">
    <source>
        <dbReference type="ARBA" id="ARBA00022723"/>
    </source>
</evidence>
<evidence type="ECO:0000256" key="4">
    <source>
        <dbReference type="ARBA" id="ARBA00023015"/>
    </source>
</evidence>
<feature type="compositionally biased region" description="Low complexity" evidence="9">
    <location>
        <begin position="10"/>
        <end position="22"/>
    </location>
</feature>